<evidence type="ECO:0000313" key="3">
    <source>
        <dbReference type="EMBL" id="MBB6052763.1"/>
    </source>
</evidence>
<keyword evidence="4" id="KW-1185">Reference proteome</keyword>
<reference evidence="3 4" key="1">
    <citation type="submission" date="2020-08" db="EMBL/GenBank/DDBJ databases">
        <title>Genomic Encyclopedia of Type Strains, Phase IV (KMG-IV): sequencing the most valuable type-strain genomes for metagenomic binning, comparative biology and taxonomic classification.</title>
        <authorList>
            <person name="Goeker M."/>
        </authorList>
    </citation>
    <scope>NUCLEOTIDE SEQUENCE [LARGE SCALE GENOMIC DNA]</scope>
    <source>
        <strain evidence="3 4">DSM 23562</strain>
    </source>
</reference>
<evidence type="ECO:0000313" key="4">
    <source>
        <dbReference type="Proteomes" id="UP000520814"/>
    </source>
</evidence>
<accession>A0A7W9SUT5</accession>
<keyword evidence="2" id="KW-0472">Membrane</keyword>
<gene>
    <name evidence="3" type="ORF">HNQ39_004584</name>
</gene>
<proteinExistence type="predicted"/>
<name>A0A7W9SUT5_ARMRO</name>
<protein>
    <submittedName>
        <fullName evidence="3">Cytochrome bd-type quinol oxidase subunit 2</fullName>
    </submittedName>
</protein>
<keyword evidence="2" id="KW-1133">Transmembrane helix</keyword>
<feature type="transmembrane region" description="Helical" evidence="2">
    <location>
        <begin position="102"/>
        <end position="127"/>
    </location>
</feature>
<keyword evidence="2" id="KW-0812">Transmembrane</keyword>
<feature type="region of interest" description="Disordered" evidence="1">
    <location>
        <begin position="141"/>
        <end position="168"/>
    </location>
</feature>
<dbReference type="AlphaFoldDB" id="A0A7W9SUT5"/>
<dbReference type="RefSeq" id="WP_184202372.1">
    <property type="nucleotide sequence ID" value="NZ_JACHGW010000004.1"/>
</dbReference>
<feature type="transmembrane region" description="Helical" evidence="2">
    <location>
        <begin position="66"/>
        <end position="90"/>
    </location>
</feature>
<evidence type="ECO:0000256" key="1">
    <source>
        <dbReference type="SAM" id="MobiDB-lite"/>
    </source>
</evidence>
<dbReference type="Proteomes" id="UP000520814">
    <property type="component" value="Unassembled WGS sequence"/>
</dbReference>
<comment type="caution">
    <text evidence="3">The sequence shown here is derived from an EMBL/GenBank/DDBJ whole genome shotgun (WGS) entry which is preliminary data.</text>
</comment>
<dbReference type="EMBL" id="JACHGW010000004">
    <property type="protein sequence ID" value="MBB6052763.1"/>
    <property type="molecule type" value="Genomic_DNA"/>
</dbReference>
<evidence type="ECO:0000256" key="2">
    <source>
        <dbReference type="SAM" id="Phobius"/>
    </source>
</evidence>
<sequence>MSNERVVCAACGSNNFATQAACWKCGKVLSAPPPAAAPAPMSAVPAGAPPLARPLPAPELRSESPAAFWSSVAMGVLFPMLAIPVGLVFLMLDERRKHQIGWWNILFGLVGTLLNGVIAVVSLYPLLMNATRLIPNLGGARTGQSQDLNSEAPPLDIPGQRPFAAPPR</sequence>
<organism evidence="3 4">
    <name type="scientific">Armatimonas rosea</name>
    <dbReference type="NCBI Taxonomy" id="685828"/>
    <lineage>
        <taxon>Bacteria</taxon>
        <taxon>Bacillati</taxon>
        <taxon>Armatimonadota</taxon>
        <taxon>Armatimonadia</taxon>
        <taxon>Armatimonadales</taxon>
        <taxon>Armatimonadaceae</taxon>
        <taxon>Armatimonas</taxon>
    </lineage>
</organism>